<proteinExistence type="predicted"/>
<keyword evidence="2" id="KW-1185">Reference proteome</keyword>
<protein>
    <submittedName>
        <fullName evidence="1">Uncharacterized protein</fullName>
    </submittedName>
</protein>
<comment type="caution">
    <text evidence="1">The sequence shown here is derived from an EMBL/GenBank/DDBJ whole genome shotgun (WGS) entry which is preliminary data.</text>
</comment>
<dbReference type="Proteomes" id="UP001604336">
    <property type="component" value="Unassembled WGS sequence"/>
</dbReference>
<organism evidence="1 2">
    <name type="scientific">Abeliophyllum distichum</name>
    <dbReference type="NCBI Taxonomy" id="126358"/>
    <lineage>
        <taxon>Eukaryota</taxon>
        <taxon>Viridiplantae</taxon>
        <taxon>Streptophyta</taxon>
        <taxon>Embryophyta</taxon>
        <taxon>Tracheophyta</taxon>
        <taxon>Spermatophyta</taxon>
        <taxon>Magnoliopsida</taxon>
        <taxon>eudicotyledons</taxon>
        <taxon>Gunneridae</taxon>
        <taxon>Pentapetalae</taxon>
        <taxon>asterids</taxon>
        <taxon>lamiids</taxon>
        <taxon>Lamiales</taxon>
        <taxon>Oleaceae</taxon>
        <taxon>Forsythieae</taxon>
        <taxon>Abeliophyllum</taxon>
    </lineage>
</organism>
<evidence type="ECO:0000313" key="2">
    <source>
        <dbReference type="Proteomes" id="UP001604336"/>
    </source>
</evidence>
<gene>
    <name evidence="1" type="ORF">Adt_27659</name>
</gene>
<sequence length="116" mass="12963">MALNHGVKEEDVGIDRLQEYPVGVRHFIEGAADRDEVGEELVGVMEVVAEKMAVNFSKAGAGVTAMKEAEEPPLYLSAASGHVSEQCTWRERLKYFLCVFYVYDEQEDSGLFLIVF</sequence>
<dbReference type="EMBL" id="JBFOLK010000008">
    <property type="protein sequence ID" value="KAL2492031.1"/>
    <property type="molecule type" value="Genomic_DNA"/>
</dbReference>
<name>A0ABD1RV33_9LAMI</name>
<accession>A0ABD1RV33</accession>
<dbReference type="AlphaFoldDB" id="A0ABD1RV33"/>
<reference evidence="2" key="1">
    <citation type="submission" date="2024-07" db="EMBL/GenBank/DDBJ databases">
        <title>Two chromosome-level genome assemblies of Korean endemic species Abeliophyllum distichum and Forsythia ovata (Oleaceae).</title>
        <authorList>
            <person name="Jang H."/>
        </authorList>
    </citation>
    <scope>NUCLEOTIDE SEQUENCE [LARGE SCALE GENOMIC DNA]</scope>
</reference>
<evidence type="ECO:0000313" key="1">
    <source>
        <dbReference type="EMBL" id="KAL2492031.1"/>
    </source>
</evidence>